<gene>
    <name evidence="17" type="ORF">RGQ29_020467</name>
</gene>
<keyword evidence="8" id="KW-0999">Mitochondrion inner membrane</keyword>
<evidence type="ECO:0000256" key="6">
    <source>
        <dbReference type="ARBA" id="ARBA00022692"/>
    </source>
</evidence>
<evidence type="ECO:0000256" key="8">
    <source>
        <dbReference type="ARBA" id="ARBA00022792"/>
    </source>
</evidence>
<dbReference type="PANTHER" id="PTHR45635:SF14">
    <property type="entry name" value="ADP_ATP TRANSLOCASE"/>
    <property type="match status" value="1"/>
</dbReference>
<feature type="repeat" description="Solcar" evidence="14">
    <location>
        <begin position="1"/>
        <end position="59"/>
    </location>
</feature>
<evidence type="ECO:0000313" key="17">
    <source>
        <dbReference type="EMBL" id="KAK4589894.1"/>
    </source>
</evidence>
<dbReference type="PROSITE" id="PS50920">
    <property type="entry name" value="SOLCAR"/>
    <property type="match status" value="1"/>
</dbReference>
<evidence type="ECO:0000256" key="15">
    <source>
        <dbReference type="RuleBase" id="RU000488"/>
    </source>
</evidence>
<evidence type="ECO:0000256" key="1">
    <source>
        <dbReference type="ARBA" id="ARBA00004448"/>
    </source>
</evidence>
<reference evidence="17 18" key="1">
    <citation type="journal article" date="2023" name="G3 (Bethesda)">
        <title>A haplotype-resolved chromosome-scale genome for Quercus rubra L. provides insights into the genetics of adaptive traits for red oak species.</title>
        <authorList>
            <person name="Kapoor B."/>
            <person name="Jenkins J."/>
            <person name="Schmutz J."/>
            <person name="Zhebentyayeva T."/>
            <person name="Kuelheim C."/>
            <person name="Coggeshall M."/>
            <person name="Heim C."/>
            <person name="Lasky J.R."/>
            <person name="Leites L."/>
            <person name="Islam-Faridi N."/>
            <person name="Romero-Severson J."/>
            <person name="DeLeo V.L."/>
            <person name="Lucas S.M."/>
            <person name="Lazic D."/>
            <person name="Gailing O."/>
            <person name="Carlson J."/>
            <person name="Staton M."/>
        </authorList>
    </citation>
    <scope>NUCLEOTIDE SEQUENCE [LARGE SCALE GENOMIC DNA]</scope>
    <source>
        <strain evidence="17">Pseudo-F2</strain>
    </source>
</reference>
<keyword evidence="7" id="KW-0677">Repeat</keyword>
<keyword evidence="18" id="KW-1185">Reference proteome</keyword>
<dbReference type="InterPro" id="IPR002067">
    <property type="entry name" value="MCP"/>
</dbReference>
<evidence type="ECO:0000313" key="18">
    <source>
        <dbReference type="Proteomes" id="UP001324115"/>
    </source>
</evidence>
<proteinExistence type="inferred from homology"/>
<dbReference type="GO" id="GO:0005743">
    <property type="term" value="C:mitochondrial inner membrane"/>
    <property type="evidence" value="ECO:0007669"/>
    <property type="project" value="UniProtKB-SubCell"/>
</dbReference>
<evidence type="ECO:0000256" key="2">
    <source>
        <dbReference type="ARBA" id="ARBA00006375"/>
    </source>
</evidence>
<comment type="caution">
    <text evidence="16">Lacks conserved residue(s) required for the propagation of feature annotation.</text>
</comment>
<comment type="subunit">
    <text evidence="3 16">Monomer.</text>
</comment>
<dbReference type="SUPFAM" id="SSF103506">
    <property type="entry name" value="Mitochondrial carrier"/>
    <property type="match status" value="1"/>
</dbReference>
<evidence type="ECO:0000256" key="16">
    <source>
        <dbReference type="RuleBase" id="RU368008"/>
    </source>
</evidence>
<evidence type="ECO:0000256" key="7">
    <source>
        <dbReference type="ARBA" id="ARBA00022737"/>
    </source>
</evidence>
<sequence length="156" mass="17973">MKTSNKIEERQFKGLIDVYKKTIRSDGIAGLYRGCAISCFKSFLSRGVYIGIHVFFRPVLLLSLLRLLEDFLAASVMAVGVVVCQKMATYPLDTVNRRMMMTSGEVVKYQSSIHAFAEIIRNESVKLCMQPQNKNFSCYFDCFWQKNVELFFHKEV</sequence>
<dbReference type="AlphaFoldDB" id="A0AAN7FD47"/>
<comment type="similarity">
    <text evidence="2 15">Belongs to the mitochondrial carrier (TC 2.A.29) family.</text>
</comment>
<dbReference type="GO" id="GO:0140021">
    <property type="term" value="P:mitochondrial ADP transmembrane transport"/>
    <property type="evidence" value="ECO:0007669"/>
    <property type="project" value="InterPro"/>
</dbReference>
<evidence type="ECO:0000256" key="5">
    <source>
        <dbReference type="ARBA" id="ARBA00022449"/>
    </source>
</evidence>
<keyword evidence="9 16" id="KW-1133">Transmembrane helix</keyword>
<comment type="catalytic activity">
    <reaction evidence="12">
        <text>ADP(in) + ATP(out) = ADP(out) + ATP(in)</text>
        <dbReference type="Rhea" id="RHEA:34999"/>
        <dbReference type="ChEBI" id="CHEBI:30616"/>
        <dbReference type="ChEBI" id="CHEBI:456216"/>
    </reaction>
    <physiologicalReaction direction="left-to-right" evidence="12">
        <dbReference type="Rhea" id="RHEA:35000"/>
    </physiologicalReaction>
</comment>
<dbReference type="PRINTS" id="PR00926">
    <property type="entry name" value="MITOCARRIER"/>
</dbReference>
<feature type="transmembrane region" description="Helical" evidence="16">
    <location>
        <begin position="47"/>
        <end position="65"/>
    </location>
</feature>
<dbReference type="Pfam" id="PF00153">
    <property type="entry name" value="Mito_carr"/>
    <property type="match status" value="2"/>
</dbReference>
<feature type="transmembrane region" description="Helical" evidence="16">
    <location>
        <begin position="71"/>
        <end position="92"/>
    </location>
</feature>
<dbReference type="GO" id="GO:1990544">
    <property type="term" value="P:mitochondrial ATP transmembrane transport"/>
    <property type="evidence" value="ECO:0007669"/>
    <property type="project" value="InterPro"/>
</dbReference>
<dbReference type="InterPro" id="IPR023395">
    <property type="entry name" value="MCP_dom_sf"/>
</dbReference>
<dbReference type="Proteomes" id="UP001324115">
    <property type="component" value="Unassembled WGS sequence"/>
</dbReference>
<protein>
    <recommendedName>
        <fullName evidence="16">ADP/ATP translocase</fullName>
    </recommendedName>
    <alternativeName>
        <fullName evidence="16">ADP,ATP carrier protein</fullName>
    </alternativeName>
</protein>
<evidence type="ECO:0000256" key="9">
    <source>
        <dbReference type="ARBA" id="ARBA00022989"/>
    </source>
</evidence>
<keyword evidence="6 14" id="KW-0812">Transmembrane</keyword>
<dbReference type="InterPro" id="IPR002113">
    <property type="entry name" value="ADT_euk_type"/>
</dbReference>
<keyword evidence="11 14" id="KW-0472">Membrane</keyword>
<evidence type="ECO:0000256" key="11">
    <source>
        <dbReference type="ARBA" id="ARBA00023136"/>
    </source>
</evidence>
<dbReference type="EMBL" id="JAXUIC010000005">
    <property type="protein sequence ID" value="KAK4589894.1"/>
    <property type="molecule type" value="Genomic_DNA"/>
</dbReference>
<comment type="subcellular location">
    <subcellularLocation>
        <location evidence="16">Membrane</location>
        <topology evidence="16">Multi-pass membrane protein</topology>
    </subcellularLocation>
    <subcellularLocation>
        <location evidence="1">Mitochondrion inner membrane</location>
        <topology evidence="1">Multi-pass membrane protein</topology>
    </subcellularLocation>
</comment>
<evidence type="ECO:0000256" key="10">
    <source>
        <dbReference type="ARBA" id="ARBA00023128"/>
    </source>
</evidence>
<keyword evidence="10" id="KW-0496">Mitochondrion</keyword>
<comment type="function">
    <text evidence="13">ADP:ATP antiporter that mediates import of ADP into the mitochondrial matrix for ATP synthesis, and export of ATP out to fuel the cell. Cycles between the cytoplasmic-open state (c-state) and the matrix-open state (m-state): operates by the alternating access mechanism with a single substrate-binding site intermittently exposed to either the cytosolic (c-state) or matrix (m-state) side of the inner mitochondrial membrane.</text>
</comment>
<organism evidence="17 18">
    <name type="scientific">Quercus rubra</name>
    <name type="common">Northern red oak</name>
    <name type="synonym">Quercus borealis</name>
    <dbReference type="NCBI Taxonomy" id="3512"/>
    <lineage>
        <taxon>Eukaryota</taxon>
        <taxon>Viridiplantae</taxon>
        <taxon>Streptophyta</taxon>
        <taxon>Embryophyta</taxon>
        <taxon>Tracheophyta</taxon>
        <taxon>Spermatophyta</taxon>
        <taxon>Magnoliopsida</taxon>
        <taxon>eudicotyledons</taxon>
        <taxon>Gunneridae</taxon>
        <taxon>Pentapetalae</taxon>
        <taxon>rosids</taxon>
        <taxon>fabids</taxon>
        <taxon>Fagales</taxon>
        <taxon>Fagaceae</taxon>
        <taxon>Quercus</taxon>
    </lineage>
</organism>
<keyword evidence="5" id="KW-0050">Antiport</keyword>
<comment type="caution">
    <text evidence="17">The sequence shown here is derived from an EMBL/GenBank/DDBJ whole genome shotgun (WGS) entry which is preliminary data.</text>
</comment>
<evidence type="ECO:0000256" key="4">
    <source>
        <dbReference type="ARBA" id="ARBA00022448"/>
    </source>
</evidence>
<keyword evidence="4 15" id="KW-0813">Transport</keyword>
<evidence type="ECO:0000256" key="3">
    <source>
        <dbReference type="ARBA" id="ARBA00011245"/>
    </source>
</evidence>
<name>A0AAN7FD47_QUERU</name>
<dbReference type="InterPro" id="IPR018108">
    <property type="entry name" value="MCP_transmembrane"/>
</dbReference>
<dbReference type="Gene3D" id="1.50.40.10">
    <property type="entry name" value="Mitochondrial carrier domain"/>
    <property type="match status" value="1"/>
</dbReference>
<evidence type="ECO:0000256" key="13">
    <source>
        <dbReference type="ARBA" id="ARBA00045250"/>
    </source>
</evidence>
<dbReference type="GO" id="GO:0005471">
    <property type="term" value="F:ATP:ADP antiporter activity"/>
    <property type="evidence" value="ECO:0007669"/>
    <property type="project" value="UniProtKB-UniRule"/>
</dbReference>
<dbReference type="PANTHER" id="PTHR45635">
    <property type="entry name" value="ADP,ATP CARRIER PROTEIN 1-RELATED-RELATED"/>
    <property type="match status" value="1"/>
</dbReference>
<accession>A0AAN7FD47</accession>
<evidence type="ECO:0000256" key="12">
    <source>
        <dbReference type="ARBA" id="ARBA00024143"/>
    </source>
</evidence>
<evidence type="ECO:0000256" key="14">
    <source>
        <dbReference type="PROSITE-ProRule" id="PRU00282"/>
    </source>
</evidence>
<comment type="function">
    <text evidence="16">Catalyzes the exchange of ADP and ATP across the membrane.</text>
</comment>